<dbReference type="SUPFAM" id="SSF56112">
    <property type="entry name" value="Protein kinase-like (PK-like)"/>
    <property type="match status" value="1"/>
</dbReference>
<dbReference type="PANTHER" id="PTHR45927:SF13">
    <property type="entry name" value="PROTEIN LYK2"/>
    <property type="match status" value="1"/>
</dbReference>
<dbReference type="InterPro" id="IPR036779">
    <property type="entry name" value="LysM_dom_sf"/>
</dbReference>
<reference evidence="6" key="2">
    <citation type="journal article" date="2017" name="J. Anim. Genet.">
        <title>Multiple reference genome sequences of hot pepper reveal the massive evolution of plant disease resistance genes by retroduplication.</title>
        <authorList>
            <person name="Kim S."/>
            <person name="Park J."/>
            <person name="Yeom S.-I."/>
            <person name="Kim Y.-M."/>
            <person name="Seo E."/>
            <person name="Kim K.-T."/>
            <person name="Kim M.-S."/>
            <person name="Lee J.M."/>
            <person name="Cheong K."/>
            <person name="Shin H.-S."/>
            <person name="Kim S.-B."/>
            <person name="Han K."/>
            <person name="Lee J."/>
            <person name="Park M."/>
            <person name="Lee H.-A."/>
            <person name="Lee H.-Y."/>
            <person name="Lee Y."/>
            <person name="Oh S."/>
            <person name="Lee J.H."/>
            <person name="Choi E."/>
            <person name="Choi E."/>
            <person name="Lee S.E."/>
            <person name="Jeon J."/>
            <person name="Kim H."/>
            <person name="Choi G."/>
            <person name="Song H."/>
            <person name="Lee J."/>
            <person name="Lee S.-C."/>
            <person name="Kwon J.-K."/>
            <person name="Lee H.-Y."/>
            <person name="Koo N."/>
            <person name="Hong Y."/>
            <person name="Kim R.W."/>
            <person name="Kang W.-H."/>
            <person name="Huh J.H."/>
            <person name="Kang B.-C."/>
            <person name="Yang T.-J."/>
            <person name="Lee Y.-H."/>
            <person name="Bennetzen J.L."/>
            <person name="Choi D."/>
        </authorList>
    </citation>
    <scope>NUCLEOTIDE SEQUENCE [LARGE SCALE GENOMIC DNA]</scope>
    <source>
        <strain evidence="6">cv. PBC81</strain>
    </source>
</reference>
<evidence type="ECO:0000256" key="1">
    <source>
        <dbReference type="SAM" id="Phobius"/>
    </source>
</evidence>
<dbReference type="Pfam" id="PF23472">
    <property type="entry name" value="LysM2_CERK1_LYK3_4_5"/>
    <property type="match status" value="1"/>
</dbReference>
<dbReference type="Gene3D" id="3.10.350.10">
    <property type="entry name" value="LysM domain"/>
    <property type="match status" value="1"/>
</dbReference>
<keyword evidence="1" id="KW-0812">Transmembrane</keyword>
<keyword evidence="2" id="KW-0732">Signal</keyword>
<organism evidence="5 6">
    <name type="scientific">Capsicum baccatum</name>
    <name type="common">Peruvian pepper</name>
    <dbReference type="NCBI Taxonomy" id="33114"/>
    <lineage>
        <taxon>Eukaryota</taxon>
        <taxon>Viridiplantae</taxon>
        <taxon>Streptophyta</taxon>
        <taxon>Embryophyta</taxon>
        <taxon>Tracheophyta</taxon>
        <taxon>Spermatophyta</taxon>
        <taxon>Magnoliopsida</taxon>
        <taxon>eudicotyledons</taxon>
        <taxon>Gunneridae</taxon>
        <taxon>Pentapetalae</taxon>
        <taxon>asterids</taxon>
        <taxon>lamiids</taxon>
        <taxon>Solanales</taxon>
        <taxon>Solanaceae</taxon>
        <taxon>Solanoideae</taxon>
        <taxon>Capsiceae</taxon>
        <taxon>Capsicum</taxon>
    </lineage>
</organism>
<protein>
    <recommendedName>
        <fullName evidence="7">Protein LYK2</fullName>
    </recommendedName>
</protein>
<dbReference type="STRING" id="33114.A0A2G2XI76"/>
<dbReference type="InterPro" id="IPR018392">
    <property type="entry name" value="LysM"/>
</dbReference>
<dbReference type="EMBL" id="MLFT02000002">
    <property type="protein sequence ID" value="PHT57185.1"/>
    <property type="molecule type" value="Genomic_DNA"/>
</dbReference>
<evidence type="ECO:0008006" key="7">
    <source>
        <dbReference type="Google" id="ProtNLM"/>
    </source>
</evidence>
<feature type="domain" description="LysM" evidence="4">
    <location>
        <begin position="180"/>
        <end position="229"/>
    </location>
</feature>
<dbReference type="Pfam" id="PF00069">
    <property type="entry name" value="Pkinase"/>
    <property type="match status" value="1"/>
</dbReference>
<dbReference type="Proteomes" id="UP000224567">
    <property type="component" value="Unassembled WGS sequence"/>
</dbReference>
<dbReference type="Gene3D" id="1.10.510.10">
    <property type="entry name" value="Transferase(Phosphotransferase) domain 1"/>
    <property type="match status" value="1"/>
</dbReference>
<name>A0A2G2XI76_CAPBA</name>
<evidence type="ECO:0000259" key="3">
    <source>
        <dbReference type="PROSITE" id="PS50011"/>
    </source>
</evidence>
<evidence type="ECO:0000313" key="5">
    <source>
        <dbReference type="EMBL" id="PHT57185.1"/>
    </source>
</evidence>
<evidence type="ECO:0000313" key="6">
    <source>
        <dbReference type="Proteomes" id="UP000224567"/>
    </source>
</evidence>
<dbReference type="InterPro" id="IPR000719">
    <property type="entry name" value="Prot_kinase_dom"/>
</dbReference>
<dbReference type="InterPro" id="IPR056562">
    <property type="entry name" value="LysM2_CERK1_LYK3_4_5"/>
</dbReference>
<dbReference type="GO" id="GO:0004672">
    <property type="term" value="F:protein kinase activity"/>
    <property type="evidence" value="ECO:0007669"/>
    <property type="project" value="InterPro"/>
</dbReference>
<dbReference type="InterPro" id="IPR052611">
    <property type="entry name" value="Plant_RLK_LysM"/>
</dbReference>
<sequence>MIVHLQFRAFVFFFFVAVSALGEDLLSCESKSPAASGYRCDRNVQPLQCGTFAVLRTNSYYSSLFNLSSYLGINRYVLGEANGFSADTEFLAIDQPLVIPLDCKCIGGFFEAELTKTTTKGESFNSIAQSLEGLTSCKAIQEKNPNVTPWGLSEKTLLSIPLRCACPSPQELSPQTKLLLSYPVKQGDALAALATSFNTTAERIIDVNRRSSGGSFRPEGLSPASTLLIPLEGKPNLGSFTRPLQSNLGYPAASIASSKVHKKKSKMRMMRVYIAVAVVAFVAIAALAAVFLFIFLRRKKDETSKEGDTELQKLSLSVRTTSEKKVSFEGSQNDLDGQIIDATSHKLLVETYTIEDIKKATEEFDSSNLIEDSVFHGRISGKSLAIKQMETRSISKIDFGILNDAIHHHPNIIRLLGTCVTEGPDSFLVFEYAKNGSLKDWLHGGRAMKNQFIASCDCFLTWNQRLRICLDVATALQFMHHIIDPAYVHRNIKSRNIFLDEEFKAKVGNFGMARCVDDEFAKGYLAPEYLEREILAPSIDIFAFGVILLEVLSGQSPISSGGGTEGEDEVALSEKIKVILGSENADKLREWVDSALGENYSFDPAVTLANLARACVEKDPSLRPNAGEIVEKLSRLVDQVLEGEEQLIISESACKPLFKAEATSTTM</sequence>
<proteinExistence type="predicted"/>
<dbReference type="AlphaFoldDB" id="A0A2G2XI76"/>
<reference evidence="5 6" key="1">
    <citation type="journal article" date="2017" name="Genome Biol.">
        <title>New reference genome sequences of hot pepper reveal the massive evolution of plant disease-resistance genes by retroduplication.</title>
        <authorList>
            <person name="Kim S."/>
            <person name="Park J."/>
            <person name="Yeom S.I."/>
            <person name="Kim Y.M."/>
            <person name="Seo E."/>
            <person name="Kim K.T."/>
            <person name="Kim M.S."/>
            <person name="Lee J.M."/>
            <person name="Cheong K."/>
            <person name="Shin H.S."/>
            <person name="Kim S.B."/>
            <person name="Han K."/>
            <person name="Lee J."/>
            <person name="Park M."/>
            <person name="Lee H.A."/>
            <person name="Lee H.Y."/>
            <person name="Lee Y."/>
            <person name="Oh S."/>
            <person name="Lee J.H."/>
            <person name="Choi E."/>
            <person name="Choi E."/>
            <person name="Lee S.E."/>
            <person name="Jeon J."/>
            <person name="Kim H."/>
            <person name="Choi G."/>
            <person name="Song H."/>
            <person name="Lee J."/>
            <person name="Lee S.C."/>
            <person name="Kwon J.K."/>
            <person name="Lee H.Y."/>
            <person name="Koo N."/>
            <person name="Hong Y."/>
            <person name="Kim R.W."/>
            <person name="Kang W.H."/>
            <person name="Huh J.H."/>
            <person name="Kang B.C."/>
            <person name="Yang T.J."/>
            <person name="Lee Y.H."/>
            <person name="Bennetzen J.L."/>
            <person name="Choi D."/>
        </authorList>
    </citation>
    <scope>NUCLEOTIDE SEQUENCE [LARGE SCALE GENOMIC DNA]</scope>
    <source>
        <strain evidence="6">cv. PBC81</strain>
    </source>
</reference>
<accession>A0A2G2XI76</accession>
<dbReference type="GO" id="GO:0005886">
    <property type="term" value="C:plasma membrane"/>
    <property type="evidence" value="ECO:0007669"/>
    <property type="project" value="UniProtKB-ARBA"/>
</dbReference>
<dbReference type="PROSITE" id="PS50011">
    <property type="entry name" value="PROTEIN_KINASE_DOM"/>
    <property type="match status" value="1"/>
</dbReference>
<feature type="domain" description="Protein kinase" evidence="3">
    <location>
        <begin position="276"/>
        <end position="641"/>
    </location>
</feature>
<dbReference type="Pfam" id="PF01476">
    <property type="entry name" value="LysM"/>
    <property type="match status" value="1"/>
</dbReference>
<feature type="chain" id="PRO_5013915149" description="Protein LYK2" evidence="2">
    <location>
        <begin position="23"/>
        <end position="667"/>
    </location>
</feature>
<dbReference type="PANTHER" id="PTHR45927">
    <property type="entry name" value="LYSM-DOMAIN RECEPTOR-LIKE KINASE-RELATED"/>
    <property type="match status" value="1"/>
</dbReference>
<feature type="signal peptide" evidence="2">
    <location>
        <begin position="1"/>
        <end position="22"/>
    </location>
</feature>
<keyword evidence="1" id="KW-1133">Transmembrane helix</keyword>
<keyword evidence="6" id="KW-1185">Reference proteome</keyword>
<feature type="transmembrane region" description="Helical" evidence="1">
    <location>
        <begin position="272"/>
        <end position="296"/>
    </location>
</feature>
<gene>
    <name evidence="5" type="ORF">CQW23_05671</name>
</gene>
<dbReference type="PROSITE" id="PS51782">
    <property type="entry name" value="LYSM"/>
    <property type="match status" value="1"/>
</dbReference>
<evidence type="ECO:0000256" key="2">
    <source>
        <dbReference type="SAM" id="SignalP"/>
    </source>
</evidence>
<keyword evidence="1" id="KW-0472">Membrane</keyword>
<dbReference type="Gene3D" id="3.30.200.20">
    <property type="entry name" value="Phosphorylase Kinase, domain 1"/>
    <property type="match status" value="1"/>
</dbReference>
<dbReference type="InterPro" id="IPR011009">
    <property type="entry name" value="Kinase-like_dom_sf"/>
</dbReference>
<dbReference type="OrthoDB" id="4062651at2759"/>
<evidence type="ECO:0000259" key="4">
    <source>
        <dbReference type="PROSITE" id="PS51782"/>
    </source>
</evidence>
<dbReference type="GO" id="GO:0005524">
    <property type="term" value="F:ATP binding"/>
    <property type="evidence" value="ECO:0007669"/>
    <property type="project" value="InterPro"/>
</dbReference>
<comment type="caution">
    <text evidence="5">The sequence shown here is derived from an EMBL/GenBank/DDBJ whole genome shotgun (WGS) entry which is preliminary data.</text>
</comment>
<dbReference type="SMART" id="SM00257">
    <property type="entry name" value="LysM"/>
    <property type="match status" value="2"/>
</dbReference>